<dbReference type="PROSITE" id="PS50042">
    <property type="entry name" value="CNMP_BINDING_3"/>
    <property type="match status" value="1"/>
</dbReference>
<dbReference type="InterPro" id="IPR036388">
    <property type="entry name" value="WH-like_DNA-bd_sf"/>
</dbReference>
<evidence type="ECO:0000259" key="4">
    <source>
        <dbReference type="PROSITE" id="PS50042"/>
    </source>
</evidence>
<dbReference type="SMART" id="SM00100">
    <property type="entry name" value="cNMP"/>
    <property type="match status" value="1"/>
</dbReference>
<dbReference type="OrthoDB" id="3525895at2"/>
<dbReference type="InterPro" id="IPR012318">
    <property type="entry name" value="HTH_CRP"/>
</dbReference>
<keyword evidence="2" id="KW-0238">DNA-binding</keyword>
<dbReference type="PRINTS" id="PR00103">
    <property type="entry name" value="CAMPKINASE"/>
</dbReference>
<dbReference type="InterPro" id="IPR018488">
    <property type="entry name" value="cNMP-bd_CS"/>
</dbReference>
<dbReference type="Proteomes" id="UP000236268">
    <property type="component" value="Unassembled WGS sequence"/>
</dbReference>
<accession>A0A2K1G750</accession>
<evidence type="ECO:0000313" key="7">
    <source>
        <dbReference type="Proteomes" id="UP000236268"/>
    </source>
</evidence>
<name>A0A2K1G750_9PROT</name>
<proteinExistence type="predicted"/>
<feature type="domain" description="HTH crp-type" evidence="5">
    <location>
        <begin position="190"/>
        <end position="263"/>
    </location>
</feature>
<dbReference type="InterPro" id="IPR000595">
    <property type="entry name" value="cNMP-bd_dom"/>
</dbReference>
<sequence length="273" mass="29842">MPARTWQGRASALPPLAPRLQAVRPLHCPASSRMGATMTTVRIAFDKELVLSGHFLLKHLEKPELQRLAASARLAYFRPGAVIFQKGDPGDSMMAVIRGRVKICSHSTDGKELVLNIINKGGLFGEIALLDGEPRTADAVALEETDLLVLDRSKFVPLLNERPAVALQLITVLCKRLRQTSEHLEDTLFLEASSRFARALMRLADVFGKPAPGGLKLDIKLSQQQLGCLVGVSRESINKLLGEWQRNGVIAVESGRITLLDRDALEEIAEANG</sequence>
<evidence type="ECO:0000313" key="6">
    <source>
        <dbReference type="EMBL" id="PNR00619.1"/>
    </source>
</evidence>
<evidence type="ECO:0000256" key="2">
    <source>
        <dbReference type="ARBA" id="ARBA00023125"/>
    </source>
</evidence>
<dbReference type="InterPro" id="IPR018490">
    <property type="entry name" value="cNMP-bd_dom_sf"/>
</dbReference>
<dbReference type="SUPFAM" id="SSF51206">
    <property type="entry name" value="cAMP-binding domain-like"/>
    <property type="match status" value="1"/>
</dbReference>
<gene>
    <name evidence="6" type="ORF">C1S70_00425</name>
</gene>
<dbReference type="Pfam" id="PF00027">
    <property type="entry name" value="cNMP_binding"/>
    <property type="match status" value="1"/>
</dbReference>
<keyword evidence="1" id="KW-0805">Transcription regulation</keyword>
<dbReference type="Gene3D" id="2.60.120.10">
    <property type="entry name" value="Jelly Rolls"/>
    <property type="match status" value="1"/>
</dbReference>
<dbReference type="EMBL" id="POWG01000001">
    <property type="protein sequence ID" value="PNR00619.1"/>
    <property type="molecule type" value="Genomic_DNA"/>
</dbReference>
<evidence type="ECO:0000256" key="1">
    <source>
        <dbReference type="ARBA" id="ARBA00023015"/>
    </source>
</evidence>
<dbReference type="SUPFAM" id="SSF46785">
    <property type="entry name" value="Winged helix' DNA-binding domain"/>
    <property type="match status" value="1"/>
</dbReference>
<comment type="caution">
    <text evidence="6">The sequence shown here is derived from an EMBL/GenBank/DDBJ whole genome shotgun (WGS) entry which is preliminary data.</text>
</comment>
<dbReference type="Pfam" id="PF13545">
    <property type="entry name" value="HTH_Crp_2"/>
    <property type="match status" value="1"/>
</dbReference>
<feature type="domain" description="Cyclic nucleotide-binding" evidence="4">
    <location>
        <begin position="56"/>
        <end position="159"/>
    </location>
</feature>
<organism evidence="6 7">
    <name type="scientific">Azospirillum argentinense</name>
    <dbReference type="NCBI Taxonomy" id="2970906"/>
    <lineage>
        <taxon>Bacteria</taxon>
        <taxon>Pseudomonadati</taxon>
        <taxon>Pseudomonadota</taxon>
        <taxon>Alphaproteobacteria</taxon>
        <taxon>Rhodospirillales</taxon>
        <taxon>Azospirillaceae</taxon>
        <taxon>Azospirillum</taxon>
    </lineage>
</organism>
<dbReference type="CDD" id="cd00038">
    <property type="entry name" value="CAP_ED"/>
    <property type="match status" value="1"/>
</dbReference>
<dbReference type="PANTHER" id="PTHR24567">
    <property type="entry name" value="CRP FAMILY TRANSCRIPTIONAL REGULATORY PROTEIN"/>
    <property type="match status" value="1"/>
</dbReference>
<dbReference type="InterPro" id="IPR036390">
    <property type="entry name" value="WH_DNA-bd_sf"/>
</dbReference>
<reference evidence="6 7" key="1">
    <citation type="submission" date="2018-01" db="EMBL/GenBank/DDBJ databases">
        <title>Whole genome sequence of Azospirillum brasilense REC3 isolated from strawberry roots.</title>
        <authorList>
            <person name="Fontana C.A."/>
            <person name="Salazar S.M."/>
            <person name="Bassi D."/>
            <person name="Puglisi E."/>
            <person name="Lovaisa N.C."/>
            <person name="Toffoli L.M."/>
            <person name="Pedraza R."/>
            <person name="Cocconcelli P.S."/>
        </authorList>
    </citation>
    <scope>NUCLEOTIDE SEQUENCE [LARGE SCALE GENOMIC DNA]</scope>
    <source>
        <strain evidence="6 7">REC3</strain>
    </source>
</reference>
<dbReference type="InterPro" id="IPR050397">
    <property type="entry name" value="Env_Response_Regulators"/>
</dbReference>
<evidence type="ECO:0000256" key="3">
    <source>
        <dbReference type="ARBA" id="ARBA00023163"/>
    </source>
</evidence>
<dbReference type="Gene3D" id="1.10.10.10">
    <property type="entry name" value="Winged helix-like DNA-binding domain superfamily/Winged helix DNA-binding domain"/>
    <property type="match status" value="1"/>
</dbReference>
<dbReference type="SMART" id="SM00419">
    <property type="entry name" value="HTH_CRP"/>
    <property type="match status" value="1"/>
</dbReference>
<dbReference type="GO" id="GO:0003700">
    <property type="term" value="F:DNA-binding transcription factor activity"/>
    <property type="evidence" value="ECO:0007669"/>
    <property type="project" value="TreeGrafter"/>
</dbReference>
<dbReference type="PROSITE" id="PS51063">
    <property type="entry name" value="HTH_CRP_2"/>
    <property type="match status" value="1"/>
</dbReference>
<dbReference type="InterPro" id="IPR014710">
    <property type="entry name" value="RmlC-like_jellyroll"/>
</dbReference>
<dbReference type="PANTHER" id="PTHR24567:SF68">
    <property type="entry name" value="DNA-BINDING TRANSCRIPTIONAL DUAL REGULATOR CRP"/>
    <property type="match status" value="1"/>
</dbReference>
<dbReference type="PROSITE" id="PS00889">
    <property type="entry name" value="CNMP_BINDING_2"/>
    <property type="match status" value="1"/>
</dbReference>
<dbReference type="AlphaFoldDB" id="A0A2K1G750"/>
<evidence type="ECO:0000259" key="5">
    <source>
        <dbReference type="PROSITE" id="PS51063"/>
    </source>
</evidence>
<protein>
    <submittedName>
        <fullName evidence="6">Crp/Fnr family transcriptional regulator</fullName>
    </submittedName>
</protein>
<dbReference type="GO" id="GO:0003677">
    <property type="term" value="F:DNA binding"/>
    <property type="evidence" value="ECO:0007669"/>
    <property type="project" value="UniProtKB-KW"/>
</dbReference>
<dbReference type="GO" id="GO:0005829">
    <property type="term" value="C:cytosol"/>
    <property type="evidence" value="ECO:0007669"/>
    <property type="project" value="TreeGrafter"/>
</dbReference>
<keyword evidence="3" id="KW-0804">Transcription</keyword>